<evidence type="ECO:0000313" key="3">
    <source>
        <dbReference type="Proteomes" id="UP000054217"/>
    </source>
</evidence>
<gene>
    <name evidence="2" type="ORF">M404DRAFT_991852</name>
</gene>
<name>A0A0C3PLH0_PISTI</name>
<proteinExistence type="predicted"/>
<reference evidence="2 3" key="1">
    <citation type="submission" date="2014-04" db="EMBL/GenBank/DDBJ databases">
        <authorList>
            <consortium name="DOE Joint Genome Institute"/>
            <person name="Kuo A."/>
            <person name="Kohler A."/>
            <person name="Costa M.D."/>
            <person name="Nagy L.G."/>
            <person name="Floudas D."/>
            <person name="Copeland A."/>
            <person name="Barry K.W."/>
            <person name="Cichocki N."/>
            <person name="Veneault-Fourrey C."/>
            <person name="LaButti K."/>
            <person name="Lindquist E.A."/>
            <person name="Lipzen A."/>
            <person name="Lundell T."/>
            <person name="Morin E."/>
            <person name="Murat C."/>
            <person name="Sun H."/>
            <person name="Tunlid A."/>
            <person name="Henrissat B."/>
            <person name="Grigoriev I.V."/>
            <person name="Hibbett D.S."/>
            <person name="Martin F."/>
            <person name="Nordberg H.P."/>
            <person name="Cantor M.N."/>
            <person name="Hua S.X."/>
        </authorList>
    </citation>
    <scope>NUCLEOTIDE SEQUENCE [LARGE SCALE GENOMIC DNA]</scope>
    <source>
        <strain evidence="2 3">Marx 270</strain>
    </source>
</reference>
<evidence type="ECO:0000256" key="1">
    <source>
        <dbReference type="SAM" id="MobiDB-lite"/>
    </source>
</evidence>
<reference evidence="3" key="2">
    <citation type="submission" date="2015-01" db="EMBL/GenBank/DDBJ databases">
        <title>Evolutionary Origins and Diversification of the Mycorrhizal Mutualists.</title>
        <authorList>
            <consortium name="DOE Joint Genome Institute"/>
            <consortium name="Mycorrhizal Genomics Consortium"/>
            <person name="Kohler A."/>
            <person name="Kuo A."/>
            <person name="Nagy L.G."/>
            <person name="Floudas D."/>
            <person name="Copeland A."/>
            <person name="Barry K.W."/>
            <person name="Cichocki N."/>
            <person name="Veneault-Fourrey C."/>
            <person name="LaButti K."/>
            <person name="Lindquist E.A."/>
            <person name="Lipzen A."/>
            <person name="Lundell T."/>
            <person name="Morin E."/>
            <person name="Murat C."/>
            <person name="Riley R."/>
            <person name="Ohm R."/>
            <person name="Sun H."/>
            <person name="Tunlid A."/>
            <person name="Henrissat B."/>
            <person name="Grigoriev I.V."/>
            <person name="Hibbett D.S."/>
            <person name="Martin F."/>
        </authorList>
    </citation>
    <scope>NUCLEOTIDE SEQUENCE [LARGE SCALE GENOMIC DNA]</scope>
    <source>
        <strain evidence="3">Marx 270</strain>
    </source>
</reference>
<feature type="region of interest" description="Disordered" evidence="1">
    <location>
        <begin position="75"/>
        <end position="126"/>
    </location>
</feature>
<sequence length="126" mass="13915">MRPKCRGRFKVALIRAARPDPRLAASFNFDFNLYLAAALLALPWHKGRGLEKSIIRLSLGGIEHYYKLRTHECKTPREGGESKWGCGVQRSATSVNSGSDGQVEDHATGEGGKESDIKQMSISWSP</sequence>
<dbReference type="EMBL" id="KN831944">
    <property type="protein sequence ID" value="KIO15150.1"/>
    <property type="molecule type" value="Genomic_DNA"/>
</dbReference>
<organism evidence="2 3">
    <name type="scientific">Pisolithus tinctorius Marx 270</name>
    <dbReference type="NCBI Taxonomy" id="870435"/>
    <lineage>
        <taxon>Eukaryota</taxon>
        <taxon>Fungi</taxon>
        <taxon>Dikarya</taxon>
        <taxon>Basidiomycota</taxon>
        <taxon>Agaricomycotina</taxon>
        <taxon>Agaricomycetes</taxon>
        <taxon>Agaricomycetidae</taxon>
        <taxon>Boletales</taxon>
        <taxon>Sclerodermatineae</taxon>
        <taxon>Pisolithaceae</taxon>
        <taxon>Pisolithus</taxon>
    </lineage>
</organism>
<dbReference type="HOGENOM" id="CLU_1982452_0_0_1"/>
<dbReference type="InParanoid" id="A0A0C3PLH0"/>
<dbReference type="Proteomes" id="UP000054217">
    <property type="component" value="Unassembled WGS sequence"/>
</dbReference>
<accession>A0A0C3PLH0</accession>
<feature type="compositionally biased region" description="Basic and acidic residues" evidence="1">
    <location>
        <begin position="103"/>
        <end position="117"/>
    </location>
</feature>
<protein>
    <submittedName>
        <fullName evidence="2">Uncharacterized protein</fullName>
    </submittedName>
</protein>
<dbReference type="AlphaFoldDB" id="A0A0C3PLH0"/>
<evidence type="ECO:0000313" key="2">
    <source>
        <dbReference type="EMBL" id="KIO15150.1"/>
    </source>
</evidence>
<feature type="compositionally biased region" description="Polar residues" evidence="1">
    <location>
        <begin position="90"/>
        <end position="100"/>
    </location>
</feature>
<keyword evidence="3" id="KW-1185">Reference proteome</keyword>